<protein>
    <submittedName>
        <fullName evidence="9">Type VII secretion protein</fullName>
    </submittedName>
</protein>
<dbReference type="EMBL" id="LDPG01000003">
    <property type="protein sequence ID" value="KLV19706.1"/>
    <property type="molecule type" value="Genomic_DNA"/>
</dbReference>
<keyword evidence="3" id="KW-1003">Cell membrane</keyword>
<evidence type="ECO:0000256" key="8">
    <source>
        <dbReference type="SAM" id="Phobius"/>
    </source>
</evidence>
<keyword evidence="4 8" id="KW-0812">Transmembrane</keyword>
<accession>A0A0J1I176</accession>
<dbReference type="AlphaFoldDB" id="A0A0J1I176"/>
<comment type="subcellular location">
    <subcellularLocation>
        <location evidence="1">Cell membrane</location>
        <topology evidence="1">Single-pass membrane protein</topology>
    </subcellularLocation>
</comment>
<keyword evidence="5 8" id="KW-1133">Transmembrane helix</keyword>
<dbReference type="Proteomes" id="UP000035904">
    <property type="component" value="Unassembled WGS sequence"/>
</dbReference>
<organism evidence="9 10">
    <name type="scientific">Bacillus anthracis</name>
    <name type="common">anthrax bacterium</name>
    <dbReference type="NCBI Taxonomy" id="1392"/>
    <lineage>
        <taxon>Bacteria</taxon>
        <taxon>Bacillati</taxon>
        <taxon>Bacillota</taxon>
        <taxon>Bacilli</taxon>
        <taxon>Bacillales</taxon>
        <taxon>Bacillaceae</taxon>
        <taxon>Bacillus</taxon>
        <taxon>Bacillus cereus group</taxon>
    </lineage>
</organism>
<dbReference type="Pfam" id="PF10661">
    <property type="entry name" value="EssA"/>
    <property type="match status" value="1"/>
</dbReference>
<dbReference type="RefSeq" id="WP_000595655.1">
    <property type="nucleotide sequence ID" value="NZ_CP168764.1"/>
</dbReference>
<feature type="transmembrane region" description="Helical" evidence="8">
    <location>
        <begin position="139"/>
        <end position="162"/>
    </location>
</feature>
<evidence type="ECO:0000313" key="9">
    <source>
        <dbReference type="EMBL" id="KLV19706.1"/>
    </source>
</evidence>
<sequence>MIKQWSIVAKLSFLSILLLFVALPIRSAADSYLGDDGKIKFKVDRLEESDQEKNKKEHKETELDKASIELFNKDIEEEIEKKKKKEQKDMEALRDSLFTKPKENNSVKDTKNSLFSSEYIVRKSADEVASNETMNEEPISITIILLFGGGILLICIGIYTVLRKSWR</sequence>
<evidence type="ECO:0000256" key="7">
    <source>
        <dbReference type="SAM" id="Coils"/>
    </source>
</evidence>
<dbReference type="PATRIC" id="fig|1392.242.peg.3888"/>
<gene>
    <name evidence="9" type="ORF">ABW01_07060</name>
</gene>
<evidence type="ECO:0000256" key="4">
    <source>
        <dbReference type="ARBA" id="ARBA00022692"/>
    </source>
</evidence>
<evidence type="ECO:0000256" key="6">
    <source>
        <dbReference type="ARBA" id="ARBA00023136"/>
    </source>
</evidence>
<keyword evidence="7" id="KW-0175">Coiled coil</keyword>
<dbReference type="NCBIfam" id="TIGR03927">
    <property type="entry name" value="T7SS_EssA_Firm"/>
    <property type="match status" value="1"/>
</dbReference>
<name>A0A0J1I176_BACAN</name>
<comment type="similarity">
    <text evidence="2">Belongs to the EssA family.</text>
</comment>
<evidence type="ECO:0000256" key="2">
    <source>
        <dbReference type="ARBA" id="ARBA00008570"/>
    </source>
</evidence>
<evidence type="ECO:0000256" key="1">
    <source>
        <dbReference type="ARBA" id="ARBA00004162"/>
    </source>
</evidence>
<evidence type="ECO:0000256" key="5">
    <source>
        <dbReference type="ARBA" id="ARBA00022989"/>
    </source>
</evidence>
<evidence type="ECO:0000313" key="10">
    <source>
        <dbReference type="Proteomes" id="UP000035904"/>
    </source>
</evidence>
<evidence type="ECO:0000256" key="3">
    <source>
        <dbReference type="ARBA" id="ARBA00022475"/>
    </source>
</evidence>
<proteinExistence type="inferred from homology"/>
<keyword evidence="6 8" id="KW-0472">Membrane</keyword>
<reference evidence="9 10" key="1">
    <citation type="submission" date="2015-05" db="EMBL/GenBank/DDBJ databases">
        <title>Whole genome sequence and identification of bacterial endophytes from Costus igneus.</title>
        <authorList>
            <person name="Lee Y.P."/>
            <person name="Gan H.M."/>
            <person name="Eng W."/>
            <person name="Wheatley M.S."/>
            <person name="Caraballo A."/>
            <person name="Polter S."/>
            <person name="Savka M.A."/>
            <person name="Hudson A.O."/>
        </authorList>
    </citation>
    <scope>NUCLEOTIDE SEQUENCE [LARGE SCALE GENOMIC DNA]</scope>
    <source>
        <strain evidence="9 10">RIT375</strain>
    </source>
</reference>
<feature type="coiled-coil region" evidence="7">
    <location>
        <begin position="49"/>
        <end position="96"/>
    </location>
</feature>
<comment type="caution">
    <text evidence="9">The sequence shown here is derived from an EMBL/GenBank/DDBJ whole genome shotgun (WGS) entry which is preliminary data.</text>
</comment>
<dbReference type="InterPro" id="IPR034026">
    <property type="entry name" value="EssA"/>
</dbReference>
<dbReference type="InterPro" id="IPR018920">
    <property type="entry name" value="EssA/YueC"/>
</dbReference>
<dbReference type="GO" id="GO:0005886">
    <property type="term" value="C:plasma membrane"/>
    <property type="evidence" value="ECO:0007669"/>
    <property type="project" value="UniProtKB-SubCell"/>
</dbReference>